<accession>A0AAD5UBX9</accession>
<proteinExistence type="predicted"/>
<gene>
    <name evidence="1" type="ORF">HK103_000459</name>
</gene>
<dbReference type="AlphaFoldDB" id="A0AAD5UBX9"/>
<comment type="caution">
    <text evidence="1">The sequence shown here is derived from an EMBL/GenBank/DDBJ whole genome shotgun (WGS) entry which is preliminary data.</text>
</comment>
<evidence type="ECO:0000313" key="1">
    <source>
        <dbReference type="EMBL" id="KAJ3253551.1"/>
    </source>
</evidence>
<organism evidence="1 2">
    <name type="scientific">Boothiomyces macroporosus</name>
    <dbReference type="NCBI Taxonomy" id="261099"/>
    <lineage>
        <taxon>Eukaryota</taxon>
        <taxon>Fungi</taxon>
        <taxon>Fungi incertae sedis</taxon>
        <taxon>Chytridiomycota</taxon>
        <taxon>Chytridiomycota incertae sedis</taxon>
        <taxon>Chytridiomycetes</taxon>
        <taxon>Rhizophydiales</taxon>
        <taxon>Terramycetaceae</taxon>
        <taxon>Boothiomyces</taxon>
    </lineage>
</organism>
<dbReference type="EMBL" id="JADGKB010000106">
    <property type="protein sequence ID" value="KAJ3253551.1"/>
    <property type="molecule type" value="Genomic_DNA"/>
</dbReference>
<keyword evidence="2" id="KW-1185">Reference proteome</keyword>
<sequence>MSIRKVCLVVDETPYALQIINWALENLLNKLTDQVYIIQQTEHSTIKDSGHRSANFIERIKHSCVSKYQIKKQTIEQFFRNAQIAPNIIDVDQKIGKEGIEQQIDSLLPQLVVSGAKGDGISVRYYK</sequence>
<evidence type="ECO:0000313" key="2">
    <source>
        <dbReference type="Proteomes" id="UP001210925"/>
    </source>
</evidence>
<dbReference type="Proteomes" id="UP001210925">
    <property type="component" value="Unassembled WGS sequence"/>
</dbReference>
<protein>
    <submittedName>
        <fullName evidence="1">Uncharacterized protein</fullName>
    </submittedName>
</protein>
<reference evidence="1" key="1">
    <citation type="submission" date="2020-05" db="EMBL/GenBank/DDBJ databases">
        <title>Phylogenomic resolution of chytrid fungi.</title>
        <authorList>
            <person name="Stajich J.E."/>
            <person name="Amses K."/>
            <person name="Simmons R."/>
            <person name="Seto K."/>
            <person name="Myers J."/>
            <person name="Bonds A."/>
            <person name="Quandt C.A."/>
            <person name="Barry K."/>
            <person name="Liu P."/>
            <person name="Grigoriev I."/>
            <person name="Longcore J.E."/>
            <person name="James T.Y."/>
        </authorList>
    </citation>
    <scope>NUCLEOTIDE SEQUENCE</scope>
    <source>
        <strain evidence="1">PLAUS21</strain>
    </source>
</reference>
<name>A0AAD5UBX9_9FUNG</name>